<protein>
    <submittedName>
        <fullName evidence="1">Uncharacterized protein</fullName>
    </submittedName>
</protein>
<name>A0A7R9I592_9NEOP</name>
<gene>
    <name evidence="1" type="ORF">TBIB3V08_LOCUS10249</name>
</gene>
<reference evidence="1" key="1">
    <citation type="submission" date="2020-11" db="EMBL/GenBank/DDBJ databases">
        <authorList>
            <person name="Tran Van P."/>
        </authorList>
    </citation>
    <scope>NUCLEOTIDE SEQUENCE</scope>
</reference>
<sequence>MFGKDHTYDRQKCLGGAGSDVLMFFQGSFILLNYVSEPFKIAIQPREHTWLGASASFTKRRNAIENGVTTEKTVAVSPCNWADIADSVLVLEIVDYLPAGSCGGFRSLDGESKRHQQFRCMLQLFCTGTVEKEIVQVDYSMCALEDLPDC</sequence>
<dbReference type="AlphaFoldDB" id="A0A7R9I592"/>
<accession>A0A7R9I592</accession>
<organism evidence="1">
    <name type="scientific">Timema bartmani</name>
    <dbReference type="NCBI Taxonomy" id="61472"/>
    <lineage>
        <taxon>Eukaryota</taxon>
        <taxon>Metazoa</taxon>
        <taxon>Ecdysozoa</taxon>
        <taxon>Arthropoda</taxon>
        <taxon>Hexapoda</taxon>
        <taxon>Insecta</taxon>
        <taxon>Pterygota</taxon>
        <taxon>Neoptera</taxon>
        <taxon>Polyneoptera</taxon>
        <taxon>Phasmatodea</taxon>
        <taxon>Timematodea</taxon>
        <taxon>Timematoidea</taxon>
        <taxon>Timematidae</taxon>
        <taxon>Timema</taxon>
    </lineage>
</organism>
<dbReference type="EMBL" id="OD569424">
    <property type="protein sequence ID" value="CAD7447953.1"/>
    <property type="molecule type" value="Genomic_DNA"/>
</dbReference>
<evidence type="ECO:0000313" key="1">
    <source>
        <dbReference type="EMBL" id="CAD7447953.1"/>
    </source>
</evidence>
<proteinExistence type="predicted"/>